<comment type="caution">
    <text evidence="1">The sequence shown here is derived from an EMBL/GenBank/DDBJ whole genome shotgun (WGS) entry which is preliminary data.</text>
</comment>
<accession>A0A2S9XQJ3</accession>
<dbReference type="Proteomes" id="UP000238823">
    <property type="component" value="Unassembled WGS sequence"/>
</dbReference>
<dbReference type="AlphaFoldDB" id="A0A2S9XQJ3"/>
<evidence type="ECO:0000313" key="1">
    <source>
        <dbReference type="EMBL" id="PRP95137.1"/>
    </source>
</evidence>
<sequence>MLWTHGDSGAGNWLFAIDRQGHVIRRLRVKGTINVDWEDITHDDRGNLWLGDTGNGDSGRRDLSVHRIPEPDPYADVDEVYVDRSVDYFFPEQRRFGNKLADYDSEALFWWRGDLWLLTKHRSDDWTRLYRFPSLEGGEVGLELVARFDLGGYIDPGTRQRWSGQVTAAELALEGEYAGRYWAMLCYDGVFVFAVPASGDGGELFGEVVSWIAFDSGVTGQVEALTWDGGDLVVINEARAVFRIEDPLTRTRYP</sequence>
<evidence type="ECO:0000313" key="2">
    <source>
        <dbReference type="Proteomes" id="UP000238823"/>
    </source>
</evidence>
<dbReference type="EMBL" id="PVNL01000138">
    <property type="protein sequence ID" value="PRP95137.1"/>
    <property type="molecule type" value="Genomic_DNA"/>
</dbReference>
<name>A0A2S9XQJ3_9BACT</name>
<protein>
    <submittedName>
        <fullName evidence="1">Uncharacterized protein</fullName>
    </submittedName>
</protein>
<reference evidence="1 2" key="1">
    <citation type="submission" date="2018-03" db="EMBL/GenBank/DDBJ databases">
        <title>Draft Genome Sequences of the Obligatory Marine Myxobacteria Enhygromyxa salina SWB007.</title>
        <authorList>
            <person name="Poehlein A."/>
            <person name="Moghaddam J.A."/>
            <person name="Harms H."/>
            <person name="Alanjari M."/>
            <person name="Koenig G.M."/>
            <person name="Daniel R."/>
            <person name="Schaeberle T.F."/>
        </authorList>
    </citation>
    <scope>NUCLEOTIDE SEQUENCE [LARGE SCALE GENOMIC DNA]</scope>
    <source>
        <strain evidence="1 2">SWB007</strain>
    </source>
</reference>
<proteinExistence type="predicted"/>
<organism evidence="1 2">
    <name type="scientific">Enhygromyxa salina</name>
    <dbReference type="NCBI Taxonomy" id="215803"/>
    <lineage>
        <taxon>Bacteria</taxon>
        <taxon>Pseudomonadati</taxon>
        <taxon>Myxococcota</taxon>
        <taxon>Polyangia</taxon>
        <taxon>Nannocystales</taxon>
        <taxon>Nannocystaceae</taxon>
        <taxon>Enhygromyxa</taxon>
    </lineage>
</organism>
<gene>
    <name evidence="1" type="ORF">ENSA7_74510</name>
</gene>